<reference evidence="1 2" key="1">
    <citation type="journal article" date="2015" name="PLoS ONE">
        <title>Lysis to Kill: Evaluation of the Lytic Abilities, and Genomics of Nine Bacteriophages Infective for Gordonia spp. and Their Potential Use in Activated Sludge Foam Biocontrol.</title>
        <authorList>
            <person name="Dyson Z.A."/>
            <person name="Tucci J."/>
            <person name="Seviour R.J."/>
            <person name="Petrovski S."/>
        </authorList>
    </citation>
    <scope>NUCLEOTIDE SEQUENCE [LARGE SCALE GENOMIC DNA]</scope>
</reference>
<proteinExistence type="predicted"/>
<evidence type="ECO:0008006" key="3">
    <source>
        <dbReference type="Google" id="ProtNLM"/>
    </source>
</evidence>
<gene>
    <name evidence="1" type="ORF">GRU3_13</name>
</gene>
<keyword evidence="2" id="KW-1185">Reference proteome</keyword>
<accession>A0A0K0N698</accession>
<name>A0A0K0N698_9CAUD</name>
<dbReference type="Proteomes" id="UP000207608">
    <property type="component" value="Segment"/>
</dbReference>
<dbReference type="RefSeq" id="YP_009276106.1">
    <property type="nucleotide sequence ID" value="NC_030935.1"/>
</dbReference>
<dbReference type="GeneID" id="28802571"/>
<dbReference type="OrthoDB" id="30040at10239"/>
<organism evidence="1 2">
    <name type="scientific">Gordonia phage GRU3</name>
    <dbReference type="NCBI Taxonomy" id="1647473"/>
    <lineage>
        <taxon>Viruses</taxon>
        <taxon>Duplodnaviria</taxon>
        <taxon>Heunggongvirae</taxon>
        <taxon>Uroviricota</taxon>
        <taxon>Caudoviricetes</taxon>
        <taxon>Grutrevirus</taxon>
        <taxon>Grutrevirus GRU3</taxon>
    </lineage>
</organism>
<protein>
    <recommendedName>
        <fullName evidence="3">Minor tail protein</fullName>
    </recommendedName>
</protein>
<sequence length="484" mass="53678">MTINPTPYVELDGTRLYCKPDRRDRGVTILDDLSINWGREHPLADRGPGAAQFRLWDADGYWLARARSATSIISESPVLGVSVVIGWEWFDFATGTGAQRIIFRGTVSNFDLRASHLRVSENTTVKGWEIAITATDRTVDLGLNRVADNVETWPAESAILRANRLRDAIAGAGIDIAEVYFEPDTVSWPMGKTKVKDKTILQLLDEFYMSFGLTWDYRPDENVTRPAPIDPIGQYVTLYRVPDTNDHVLMPDAQTLTGFGNDTATYYGTAVPGCAVTTADNAMSVERTDRTNRIHLTYNRADGTESWTAVAWAGTIKRRVMTMSTWLNLDSPNNNNSSRVWDHRSHAIEASNWPAMPTVIYDTKHTDGFLGVEAAYVLTRACQSWSKLTIPGNPYAAALARQSQFQIIGGTVRYLDGRWIVDMIPAWIYAPGTDRTWADFGANGAVAQLTWNDPGGRFDPSVTWADLVTIARAAEQPVPAPAIP</sequence>
<dbReference type="KEGG" id="vg:28802571"/>
<evidence type="ECO:0000313" key="1">
    <source>
        <dbReference type="EMBL" id="AKJ72262.1"/>
    </source>
</evidence>
<dbReference type="EMBL" id="KR053197">
    <property type="protein sequence ID" value="AKJ72262.1"/>
    <property type="molecule type" value="Genomic_DNA"/>
</dbReference>
<evidence type="ECO:0000313" key="2">
    <source>
        <dbReference type="Proteomes" id="UP000207608"/>
    </source>
</evidence>